<reference evidence="2" key="2">
    <citation type="submission" date="2020-07" db="EMBL/GenBank/DDBJ databases">
        <authorList>
            <person name="Vera ALvarez R."/>
            <person name="Arias-Moreno D.M."/>
            <person name="Jimenez-Jacinto V."/>
            <person name="Jimenez-Bremont J.F."/>
            <person name="Swaminathan K."/>
            <person name="Moose S.P."/>
            <person name="Guerrero-Gonzalez M.L."/>
            <person name="Marino-Ramirez L."/>
            <person name="Landsman D."/>
            <person name="Rodriguez-Kessler M."/>
            <person name="Delgado-Sanchez P."/>
        </authorList>
    </citation>
    <scope>NUCLEOTIDE SEQUENCE</scope>
    <source>
        <tissue evidence="2">Cladode</tissue>
    </source>
</reference>
<evidence type="ECO:0000313" key="2">
    <source>
        <dbReference type="EMBL" id="MBA4643446.1"/>
    </source>
</evidence>
<reference evidence="2" key="1">
    <citation type="journal article" date="2013" name="J. Plant Res.">
        <title>Effect of fungi and light on seed germination of three Opuntia species from semiarid lands of central Mexico.</title>
        <authorList>
            <person name="Delgado-Sanchez P."/>
            <person name="Jimenez-Bremont J.F."/>
            <person name="Guerrero-Gonzalez Mde L."/>
            <person name="Flores J."/>
        </authorList>
    </citation>
    <scope>NUCLEOTIDE SEQUENCE</scope>
    <source>
        <tissue evidence="2">Cladode</tissue>
    </source>
</reference>
<protein>
    <submittedName>
        <fullName evidence="2">Uncharacterized protein</fullName>
    </submittedName>
</protein>
<dbReference type="AlphaFoldDB" id="A0A7C9DJC6"/>
<accession>A0A7C9DJC6</accession>
<proteinExistence type="predicted"/>
<evidence type="ECO:0000256" key="1">
    <source>
        <dbReference type="SAM" id="MobiDB-lite"/>
    </source>
</evidence>
<organism evidence="2">
    <name type="scientific">Opuntia streptacantha</name>
    <name type="common">Prickly pear cactus</name>
    <name type="synonym">Opuntia cardona</name>
    <dbReference type="NCBI Taxonomy" id="393608"/>
    <lineage>
        <taxon>Eukaryota</taxon>
        <taxon>Viridiplantae</taxon>
        <taxon>Streptophyta</taxon>
        <taxon>Embryophyta</taxon>
        <taxon>Tracheophyta</taxon>
        <taxon>Spermatophyta</taxon>
        <taxon>Magnoliopsida</taxon>
        <taxon>eudicotyledons</taxon>
        <taxon>Gunneridae</taxon>
        <taxon>Pentapetalae</taxon>
        <taxon>Caryophyllales</taxon>
        <taxon>Cactineae</taxon>
        <taxon>Cactaceae</taxon>
        <taxon>Opuntioideae</taxon>
        <taxon>Opuntia</taxon>
    </lineage>
</organism>
<sequence>MKMMDEYVRSVCWINKDKKMEKNYQILITCFEPRAPQCSMLTYRSNIQLSCNCRHSTQGTWKGGKKYIENYCGRHAEAKVTTRSSHAGKQDMMSLEITCHAPIWASCRRYMHSSSRTISKARQSPYQTKISRNQPSRVRQI</sequence>
<feature type="region of interest" description="Disordered" evidence="1">
    <location>
        <begin position="116"/>
        <end position="141"/>
    </location>
</feature>
<dbReference type="EMBL" id="GISG01133752">
    <property type="protein sequence ID" value="MBA4643446.1"/>
    <property type="molecule type" value="Transcribed_RNA"/>
</dbReference>
<name>A0A7C9DJC6_OPUST</name>